<dbReference type="Pfam" id="PF13174">
    <property type="entry name" value="TPR_6"/>
    <property type="match status" value="1"/>
</dbReference>
<comment type="caution">
    <text evidence="2">The sequence shown here is derived from an EMBL/GenBank/DDBJ whole genome shotgun (WGS) entry which is preliminary data.</text>
</comment>
<protein>
    <recommendedName>
        <fullName evidence="4">Tetratricopeptide repeat protein</fullName>
    </recommendedName>
</protein>
<dbReference type="SUPFAM" id="SSF48452">
    <property type="entry name" value="TPR-like"/>
    <property type="match status" value="1"/>
</dbReference>
<gene>
    <name evidence="2" type="ORF">BES34_011515</name>
</gene>
<accession>A0ABX4YHZ5</accession>
<evidence type="ECO:0000313" key="2">
    <source>
        <dbReference type="EMBL" id="PNV74891.1"/>
    </source>
</evidence>
<feature type="region of interest" description="Disordered" evidence="1">
    <location>
        <begin position="30"/>
        <end position="129"/>
    </location>
</feature>
<dbReference type="InterPro" id="IPR011990">
    <property type="entry name" value="TPR-like_helical_dom_sf"/>
</dbReference>
<dbReference type="EMBL" id="MCRM02000010">
    <property type="protein sequence ID" value="PNV74891.1"/>
    <property type="molecule type" value="Genomic_DNA"/>
</dbReference>
<reference evidence="2" key="1">
    <citation type="submission" date="2018-01" db="EMBL/GenBank/DDBJ databases">
        <title>Genomic characterization of Leptospira inadai serogroup Lyme isolated from captured rat in Brazil and comparative analysis with human reference strain.</title>
        <authorList>
            <person name="Moreno L.Z."/>
            <person name="Loureiro A.P."/>
            <person name="Miraglia F."/>
            <person name="Kremer F.S."/>
            <person name="Eslabao M.R."/>
            <person name="Dellagostin O.A."/>
            <person name="Lilenbaum W."/>
            <person name="Moreno A.M."/>
        </authorList>
    </citation>
    <scope>NUCLEOTIDE SEQUENCE [LARGE SCALE GENOMIC DNA]</scope>
    <source>
        <strain evidence="2">M34/99</strain>
    </source>
</reference>
<dbReference type="InterPro" id="IPR019734">
    <property type="entry name" value="TPR_rpt"/>
</dbReference>
<proteinExistence type="predicted"/>
<name>A0ABX4YHZ5_9LEPT</name>
<keyword evidence="3" id="KW-1185">Reference proteome</keyword>
<dbReference type="Proteomes" id="UP000094669">
    <property type="component" value="Unassembled WGS sequence"/>
</dbReference>
<feature type="compositionally biased region" description="Polar residues" evidence="1">
    <location>
        <begin position="71"/>
        <end position="89"/>
    </location>
</feature>
<feature type="compositionally biased region" description="Basic and acidic residues" evidence="1">
    <location>
        <begin position="58"/>
        <end position="70"/>
    </location>
</feature>
<dbReference type="RefSeq" id="WP_020988812.1">
    <property type="nucleotide sequence ID" value="NZ_MCRM02000010.1"/>
</dbReference>
<evidence type="ECO:0008006" key="4">
    <source>
        <dbReference type="Google" id="ProtNLM"/>
    </source>
</evidence>
<feature type="compositionally biased region" description="Polar residues" evidence="1">
    <location>
        <begin position="40"/>
        <end position="54"/>
    </location>
</feature>
<sequence length="332" mass="37119">MNLKSYYTLIVYLLLPTWLWADLPLPFPEDRPGTEEAESRQTSLGVAPSQSSDSVAGEEPRSTSEADSSKTNKTTEAAIGNDSNLTPTVPDSVAIQTPPAKSKTTQLPNITEKKNRKAKKKDDQDPSQAAYERGLLRLRNGEKNAAQEEFTKAAGSQGEASGKAKLELSKLVDSQTNSSAPESQDEEMKWKTLLESARSLRSQGKNSEAQTSLLQVATEAPSEYRAQALLQLGDSLFRQGRFSDSRAYLIDFWNRFGRKYPISSDPNSPEFKRQLEERDLGAYLLFKSSYKAGETEWARRFLVKYLEKSSEDSKGRFSPLRTELENLSKRDL</sequence>
<organism evidence="2 3">
    <name type="scientific">Leptospira inadai serovar Lyme</name>
    <dbReference type="NCBI Taxonomy" id="293084"/>
    <lineage>
        <taxon>Bacteria</taxon>
        <taxon>Pseudomonadati</taxon>
        <taxon>Spirochaetota</taxon>
        <taxon>Spirochaetia</taxon>
        <taxon>Leptospirales</taxon>
        <taxon>Leptospiraceae</taxon>
        <taxon>Leptospira</taxon>
    </lineage>
</organism>
<feature type="compositionally biased region" description="Basic and acidic residues" evidence="1">
    <location>
        <begin position="30"/>
        <end position="39"/>
    </location>
</feature>
<evidence type="ECO:0000313" key="3">
    <source>
        <dbReference type="Proteomes" id="UP000094669"/>
    </source>
</evidence>
<dbReference type="Gene3D" id="1.25.40.10">
    <property type="entry name" value="Tetratricopeptide repeat domain"/>
    <property type="match status" value="1"/>
</dbReference>
<evidence type="ECO:0000256" key="1">
    <source>
        <dbReference type="SAM" id="MobiDB-lite"/>
    </source>
</evidence>